<dbReference type="AlphaFoldDB" id="A0A9Q6PSX9"/>
<dbReference type="EMBL" id="CP038908">
    <property type="protein sequence ID" value="QGO06414.1"/>
    <property type="molecule type" value="Genomic_DNA"/>
</dbReference>
<dbReference type="InterPro" id="IPR032676">
    <property type="entry name" value="YkuD_2"/>
</dbReference>
<name>A0A9Q6PSX9_PISSA</name>
<proteinExistence type="predicted"/>
<protein>
    <submittedName>
        <fullName evidence="1">Uncharacterized protein</fullName>
    </submittedName>
</protein>
<dbReference type="Pfam" id="PF13645">
    <property type="entry name" value="YkuD_2"/>
    <property type="match status" value="1"/>
</dbReference>
<evidence type="ECO:0000313" key="2">
    <source>
        <dbReference type="Proteomes" id="UP000422232"/>
    </source>
</evidence>
<sequence>MKYKSTYFLTHLCILTPIIFNKSSASTRTLQFNENKTKKAILAQAPTLSPQALKVSLIAYIYVLKNQLTTSSIISLIDYSLPSTKKRLWVINLSTSKILFHTYVAHGKSTGLILAKYFSNQNNSHKTSIGFYLTQSPYMGKHGLSLHLQGLDPGFNSHALKRHIVIHSAPYATARFIKQYGYLGRSWGCPAIPPKMLKPIINIIKNKTLLIAYYPNQRWINASTLLKNDKNPYKNIAA</sequence>
<dbReference type="PANTHER" id="PTHR38477:SF1">
    <property type="entry name" value="MUREIN L,D-TRANSPEPTIDASE CATALYTIC DOMAIN FAMILY PROTEIN"/>
    <property type="match status" value="1"/>
</dbReference>
<dbReference type="PANTHER" id="PTHR38477">
    <property type="entry name" value="HYPOTHETICAL EXPORTED PROTEIN"/>
    <property type="match status" value="1"/>
</dbReference>
<organism evidence="1 2">
    <name type="scientific">Piscirickettsia salmonis</name>
    <dbReference type="NCBI Taxonomy" id="1238"/>
    <lineage>
        <taxon>Bacteria</taxon>
        <taxon>Pseudomonadati</taxon>
        <taxon>Pseudomonadota</taxon>
        <taxon>Gammaproteobacteria</taxon>
        <taxon>Thiotrichales</taxon>
        <taxon>Piscirickettsiaceae</taxon>
        <taxon>Piscirickettsia</taxon>
    </lineage>
</organism>
<gene>
    <name evidence="1" type="ORF">Psal009_02329</name>
</gene>
<dbReference type="RefSeq" id="WP_075273303.1">
    <property type="nucleotide sequence ID" value="NZ_CP013762.1"/>
</dbReference>
<evidence type="ECO:0000313" key="1">
    <source>
        <dbReference type="EMBL" id="QGO06414.1"/>
    </source>
</evidence>
<keyword evidence="2" id="KW-1185">Reference proteome</keyword>
<reference evidence="1 2" key="1">
    <citation type="submission" date="2019-04" db="EMBL/GenBank/DDBJ databases">
        <title>Complete genome sequencing of Piscirickettsia salmonis strain Psal-009.</title>
        <authorList>
            <person name="Schober I."/>
            <person name="Bunk B."/>
            <person name="Sproer C."/>
            <person name="Carril G.P."/>
            <person name="Riedel T."/>
            <person name="Flores-Herrera P.A."/>
            <person name="Nourdin-Galindo G."/>
            <person name="Marshall S.H."/>
            <person name="Overmann J."/>
        </authorList>
    </citation>
    <scope>NUCLEOTIDE SEQUENCE [LARGE SCALE GENOMIC DNA]</scope>
    <source>
        <strain evidence="1 2">Psal-009</strain>
    </source>
</reference>
<accession>A0A9Q6PSX9</accession>
<dbReference type="Proteomes" id="UP000422232">
    <property type="component" value="Chromosome"/>
</dbReference>